<dbReference type="AlphaFoldDB" id="A0A3B4AJP2"/>
<reference evidence="3" key="1">
    <citation type="submission" date="2025-08" db="UniProtKB">
        <authorList>
            <consortium name="Ensembl"/>
        </authorList>
    </citation>
    <scope>IDENTIFICATION</scope>
</reference>
<dbReference type="Ensembl" id="ENSPMGT00000017987.1">
    <property type="protein sequence ID" value="ENSPMGP00000016844.1"/>
    <property type="gene ID" value="ENSPMGG00000013817.1"/>
</dbReference>
<organism evidence="3 4">
    <name type="scientific">Periophthalmus magnuspinnatus</name>
    <dbReference type="NCBI Taxonomy" id="409849"/>
    <lineage>
        <taxon>Eukaryota</taxon>
        <taxon>Metazoa</taxon>
        <taxon>Chordata</taxon>
        <taxon>Craniata</taxon>
        <taxon>Vertebrata</taxon>
        <taxon>Euteleostomi</taxon>
        <taxon>Actinopterygii</taxon>
        <taxon>Neopterygii</taxon>
        <taxon>Teleostei</taxon>
        <taxon>Neoteleostei</taxon>
        <taxon>Acanthomorphata</taxon>
        <taxon>Gobiaria</taxon>
        <taxon>Gobiiformes</taxon>
        <taxon>Gobioidei</taxon>
        <taxon>Gobiidae</taxon>
        <taxon>Oxudercinae</taxon>
        <taxon>Periophthalmus</taxon>
    </lineage>
</organism>
<keyword evidence="2" id="KW-1133">Transmembrane helix</keyword>
<dbReference type="GO" id="GO:0005886">
    <property type="term" value="C:plasma membrane"/>
    <property type="evidence" value="ECO:0007669"/>
    <property type="project" value="TreeGrafter"/>
</dbReference>
<dbReference type="STRING" id="409849.ENSPMGP00000016844"/>
<feature type="transmembrane region" description="Helical" evidence="2">
    <location>
        <begin position="66"/>
        <end position="93"/>
    </location>
</feature>
<sequence>MPKPTLGFQRIIYGNGTNVGTVIALRCPDKHKLIGDSVKCVLDANSTHWEGETYCKPLSFNEISGFQLAILVSIVSSAVIFFMSMAFLTCCLVDCIEKRKRKEMESGELGHGSCTGKHSGVRMSKSKPL</sequence>
<protein>
    <recommendedName>
        <fullName evidence="5">Sushi domain-containing protein</fullName>
    </recommendedName>
</protein>
<keyword evidence="2" id="KW-0472">Membrane</keyword>
<reference evidence="3" key="2">
    <citation type="submission" date="2025-09" db="UniProtKB">
        <authorList>
            <consortium name="Ensembl"/>
        </authorList>
    </citation>
    <scope>IDENTIFICATION</scope>
</reference>
<dbReference type="PANTHER" id="PTHR46879:SF1">
    <property type="entry name" value="SUSHI DOMAIN-CONTAINING PROTEIN 3"/>
    <property type="match status" value="1"/>
</dbReference>
<feature type="region of interest" description="Disordered" evidence="1">
    <location>
        <begin position="102"/>
        <end position="129"/>
    </location>
</feature>
<keyword evidence="4" id="KW-1185">Reference proteome</keyword>
<evidence type="ECO:0000256" key="2">
    <source>
        <dbReference type="SAM" id="Phobius"/>
    </source>
</evidence>
<keyword evidence="2" id="KW-0812">Transmembrane</keyword>
<evidence type="ECO:0000313" key="4">
    <source>
        <dbReference type="Proteomes" id="UP000261520"/>
    </source>
</evidence>
<evidence type="ECO:0000256" key="1">
    <source>
        <dbReference type="SAM" id="MobiDB-lite"/>
    </source>
</evidence>
<evidence type="ECO:0008006" key="5">
    <source>
        <dbReference type="Google" id="ProtNLM"/>
    </source>
</evidence>
<accession>A0A3B4AJP2</accession>
<proteinExistence type="predicted"/>
<dbReference type="PANTHER" id="PTHR46879">
    <property type="entry name" value="SUSHI DOMAIN-CONTAINING PROTEIN 3"/>
    <property type="match status" value="1"/>
</dbReference>
<name>A0A3B4AJP2_9GOBI</name>
<evidence type="ECO:0000313" key="3">
    <source>
        <dbReference type="Ensembl" id="ENSPMGP00000016844.1"/>
    </source>
</evidence>
<dbReference type="Proteomes" id="UP000261520">
    <property type="component" value="Unplaced"/>
</dbReference>
<dbReference type="InterPro" id="IPR053067">
    <property type="entry name" value="SUSD3"/>
</dbReference>